<keyword evidence="3" id="KW-1185">Reference proteome</keyword>
<dbReference type="PANTHER" id="PTHR46599">
    <property type="entry name" value="PIGGYBAC TRANSPOSABLE ELEMENT-DERIVED PROTEIN 4"/>
    <property type="match status" value="1"/>
</dbReference>
<sequence length="326" mass="37462">MGIRNQNLKKFYLPGENLTIDEQLVPFRGRVSFKQYLPSKPDKYGMKIWWICDSKTSYRLFDIPYRGKEGQNRAENLAYNVVNQLCEPYFRSNRNVTFDNYFTSIDVAKSLAQNGLTIVGTLRKNKTCIPPNFQPKKTRHIESNVFGFYENITLVSYGPKKNRTVIFLSTMHHGKEEDVNKNNKSEINLYYNSTKGGVDTLDHMVHEYTVRRKTNRWPIAFFQNIIDVVGIASLIIWKNIHPDWNSHKKNTLRKLFLREIATELVTPHIRRRSTKGLSSYHLAAMQDVAGSNQEATQSSEPAAKRKKCCYTPLGYHGGATATPSVG</sequence>
<dbReference type="EMBL" id="BGZK01000378">
    <property type="protein sequence ID" value="GBP40210.1"/>
    <property type="molecule type" value="Genomic_DNA"/>
</dbReference>
<dbReference type="PANTHER" id="PTHR46599:SF6">
    <property type="entry name" value="DUAL SPECIFICITY PHOSPHATASE 26"/>
    <property type="match status" value="1"/>
</dbReference>
<comment type="caution">
    <text evidence="2">The sequence shown here is derived from an EMBL/GenBank/DDBJ whole genome shotgun (WGS) entry which is preliminary data.</text>
</comment>
<organism evidence="2 3">
    <name type="scientific">Eumeta variegata</name>
    <name type="common">Bagworm moth</name>
    <name type="synonym">Eumeta japonica</name>
    <dbReference type="NCBI Taxonomy" id="151549"/>
    <lineage>
        <taxon>Eukaryota</taxon>
        <taxon>Metazoa</taxon>
        <taxon>Ecdysozoa</taxon>
        <taxon>Arthropoda</taxon>
        <taxon>Hexapoda</taxon>
        <taxon>Insecta</taxon>
        <taxon>Pterygota</taxon>
        <taxon>Neoptera</taxon>
        <taxon>Endopterygota</taxon>
        <taxon>Lepidoptera</taxon>
        <taxon>Glossata</taxon>
        <taxon>Ditrysia</taxon>
        <taxon>Tineoidea</taxon>
        <taxon>Psychidae</taxon>
        <taxon>Oiketicinae</taxon>
        <taxon>Eumeta</taxon>
    </lineage>
</organism>
<dbReference type="OrthoDB" id="10049986at2759"/>
<dbReference type="InterPro" id="IPR029526">
    <property type="entry name" value="PGBD"/>
</dbReference>
<proteinExistence type="predicted"/>
<dbReference type="STRING" id="151549.A0A4C1VNV0"/>
<gene>
    <name evidence="2" type="primary">PGBD4</name>
    <name evidence="2" type="ORF">EVAR_37611_1</name>
</gene>
<dbReference type="Proteomes" id="UP000299102">
    <property type="component" value="Unassembled WGS sequence"/>
</dbReference>
<dbReference type="AlphaFoldDB" id="A0A4C1VNV0"/>
<dbReference type="Pfam" id="PF13843">
    <property type="entry name" value="DDE_Tnp_1_7"/>
    <property type="match status" value="1"/>
</dbReference>
<name>A0A4C1VNV0_EUMVA</name>
<reference evidence="2 3" key="1">
    <citation type="journal article" date="2019" name="Commun. Biol.">
        <title>The bagworm genome reveals a unique fibroin gene that provides high tensile strength.</title>
        <authorList>
            <person name="Kono N."/>
            <person name="Nakamura H."/>
            <person name="Ohtoshi R."/>
            <person name="Tomita M."/>
            <person name="Numata K."/>
            <person name="Arakawa K."/>
        </authorList>
    </citation>
    <scope>NUCLEOTIDE SEQUENCE [LARGE SCALE GENOMIC DNA]</scope>
</reference>
<accession>A0A4C1VNV0</accession>
<feature type="domain" description="PiggyBac transposable element-derived protein" evidence="1">
    <location>
        <begin position="5"/>
        <end position="229"/>
    </location>
</feature>
<protein>
    <submittedName>
        <fullName evidence="2">PiggyBac transposable element-derived protein 4</fullName>
    </submittedName>
</protein>
<evidence type="ECO:0000313" key="3">
    <source>
        <dbReference type="Proteomes" id="UP000299102"/>
    </source>
</evidence>
<evidence type="ECO:0000313" key="2">
    <source>
        <dbReference type="EMBL" id="GBP40210.1"/>
    </source>
</evidence>
<evidence type="ECO:0000259" key="1">
    <source>
        <dbReference type="Pfam" id="PF13843"/>
    </source>
</evidence>